<feature type="compositionally biased region" description="Polar residues" evidence="4">
    <location>
        <begin position="606"/>
        <end position="622"/>
    </location>
</feature>
<dbReference type="GO" id="GO:0005886">
    <property type="term" value="C:plasma membrane"/>
    <property type="evidence" value="ECO:0007669"/>
    <property type="project" value="TreeGrafter"/>
</dbReference>
<dbReference type="InterPro" id="IPR015943">
    <property type="entry name" value="WD40/YVTN_repeat-like_dom_sf"/>
</dbReference>
<evidence type="ECO:0000313" key="7">
    <source>
        <dbReference type="Proteomes" id="UP000054107"/>
    </source>
</evidence>
<dbReference type="InterPro" id="IPR013905">
    <property type="entry name" value="Lgl_C_dom"/>
</dbReference>
<dbReference type="SUPFAM" id="SSF50978">
    <property type="entry name" value="WD40 repeat-like"/>
    <property type="match status" value="2"/>
</dbReference>
<dbReference type="OrthoDB" id="19944at2759"/>
<accession>A0A0B7NAQ1</accession>
<dbReference type="Pfam" id="PF00400">
    <property type="entry name" value="WD40"/>
    <property type="match status" value="1"/>
</dbReference>
<organism evidence="6 7">
    <name type="scientific">Parasitella parasitica</name>
    <dbReference type="NCBI Taxonomy" id="35722"/>
    <lineage>
        <taxon>Eukaryota</taxon>
        <taxon>Fungi</taxon>
        <taxon>Fungi incertae sedis</taxon>
        <taxon>Mucoromycota</taxon>
        <taxon>Mucoromycotina</taxon>
        <taxon>Mucoromycetes</taxon>
        <taxon>Mucorales</taxon>
        <taxon>Mucorineae</taxon>
        <taxon>Mucoraceae</taxon>
        <taxon>Parasitella</taxon>
    </lineage>
</organism>
<feature type="region of interest" description="Disordered" evidence="4">
    <location>
        <begin position="1097"/>
        <end position="1133"/>
    </location>
</feature>
<dbReference type="Gene3D" id="1.20.5.110">
    <property type="match status" value="1"/>
</dbReference>
<evidence type="ECO:0000256" key="3">
    <source>
        <dbReference type="PROSITE-ProRule" id="PRU00221"/>
    </source>
</evidence>
<name>A0A0B7NAQ1_9FUNG</name>
<feature type="region of interest" description="Disordered" evidence="4">
    <location>
        <begin position="732"/>
        <end position="754"/>
    </location>
</feature>
<feature type="region of interest" description="Disordered" evidence="4">
    <location>
        <begin position="831"/>
        <end position="889"/>
    </location>
</feature>
<dbReference type="GO" id="GO:0045159">
    <property type="term" value="F:myosin II binding"/>
    <property type="evidence" value="ECO:0007669"/>
    <property type="project" value="TreeGrafter"/>
</dbReference>
<gene>
    <name evidence="6" type="primary">PARPA_06451.1 scaffold 22648</name>
</gene>
<evidence type="ECO:0000256" key="1">
    <source>
        <dbReference type="ARBA" id="ARBA00008070"/>
    </source>
</evidence>
<protein>
    <recommendedName>
        <fullName evidence="5">Lethal giant larvae (Lgl)-like C-terminal domain-containing protein</fullName>
    </recommendedName>
</protein>
<dbReference type="PROSITE" id="PS50082">
    <property type="entry name" value="WD_REPEATS_2"/>
    <property type="match status" value="1"/>
</dbReference>
<evidence type="ECO:0000256" key="2">
    <source>
        <dbReference type="ARBA" id="ARBA00022483"/>
    </source>
</evidence>
<feature type="compositionally biased region" description="Low complexity" evidence="4">
    <location>
        <begin position="623"/>
        <end position="633"/>
    </location>
</feature>
<keyword evidence="2" id="KW-0268">Exocytosis</keyword>
<dbReference type="EMBL" id="LN728020">
    <property type="protein sequence ID" value="CEP12483.1"/>
    <property type="molecule type" value="Genomic_DNA"/>
</dbReference>
<feature type="compositionally biased region" description="Basic and acidic residues" evidence="4">
    <location>
        <begin position="1119"/>
        <end position="1133"/>
    </location>
</feature>
<comment type="similarity">
    <text evidence="1">Belongs to the WD repeat L(2)GL family.</text>
</comment>
<dbReference type="STRING" id="35722.A0A0B7NAQ1"/>
<dbReference type="GO" id="GO:0006893">
    <property type="term" value="P:Golgi to plasma membrane transport"/>
    <property type="evidence" value="ECO:0007669"/>
    <property type="project" value="TreeGrafter"/>
</dbReference>
<dbReference type="PANTHER" id="PTHR10241:SF25">
    <property type="entry name" value="TOMOSYN, ISOFORM C"/>
    <property type="match status" value="1"/>
</dbReference>
<dbReference type="AlphaFoldDB" id="A0A0B7NAQ1"/>
<dbReference type="SMART" id="SM00320">
    <property type="entry name" value="WD40"/>
    <property type="match status" value="3"/>
</dbReference>
<dbReference type="PANTHER" id="PTHR10241">
    <property type="entry name" value="LETHAL 2 GIANT LARVAE PROTEIN"/>
    <property type="match status" value="1"/>
</dbReference>
<evidence type="ECO:0000259" key="5">
    <source>
        <dbReference type="Pfam" id="PF08596"/>
    </source>
</evidence>
<dbReference type="GO" id="GO:0006887">
    <property type="term" value="P:exocytosis"/>
    <property type="evidence" value="ECO:0007669"/>
    <property type="project" value="UniProtKB-KW"/>
</dbReference>
<dbReference type="GO" id="GO:0005737">
    <property type="term" value="C:cytoplasm"/>
    <property type="evidence" value="ECO:0007669"/>
    <property type="project" value="TreeGrafter"/>
</dbReference>
<keyword evidence="7" id="KW-1185">Reference proteome</keyword>
<dbReference type="CDD" id="cd15873">
    <property type="entry name" value="R-SNARE_STXBP5_6"/>
    <property type="match status" value="1"/>
</dbReference>
<keyword evidence="3" id="KW-0853">WD repeat</keyword>
<dbReference type="GO" id="GO:0005096">
    <property type="term" value="F:GTPase activator activity"/>
    <property type="evidence" value="ECO:0007669"/>
    <property type="project" value="TreeGrafter"/>
</dbReference>
<feature type="domain" description="Lethal giant larvae (Lgl)-like C-terminal" evidence="5">
    <location>
        <begin position="906"/>
        <end position="1044"/>
    </location>
</feature>
<dbReference type="InterPro" id="IPR036322">
    <property type="entry name" value="WD40_repeat_dom_sf"/>
</dbReference>
<dbReference type="InterPro" id="IPR001680">
    <property type="entry name" value="WD40_rpt"/>
</dbReference>
<feature type="repeat" description="WD" evidence="3">
    <location>
        <begin position="248"/>
        <end position="282"/>
    </location>
</feature>
<feature type="compositionally biased region" description="Low complexity" evidence="4">
    <location>
        <begin position="862"/>
        <end position="889"/>
    </location>
</feature>
<evidence type="ECO:0000313" key="6">
    <source>
        <dbReference type="EMBL" id="CEP12483.1"/>
    </source>
</evidence>
<dbReference type="Proteomes" id="UP000054107">
    <property type="component" value="Unassembled WGS sequence"/>
</dbReference>
<dbReference type="Pfam" id="PF08596">
    <property type="entry name" value="Lgl_C"/>
    <property type="match status" value="1"/>
</dbReference>
<dbReference type="Gene3D" id="2.130.10.10">
    <property type="entry name" value="YVTN repeat-like/Quinoprotein amine dehydrogenase"/>
    <property type="match status" value="1"/>
</dbReference>
<sequence length="1166" mass="129449">MSLLDKISGLAQKAKDNVVSKTFISKDKRLEHSLSEHVKVNEIYFEKVSTFGLPSTINVIAYDYVASLLAVAGDSANGYVKVFGKGISTTIRLPKSVGIKYLQFKTGLPILIVIDKANTIITIDLRTKSIRHALPAPEIITSQTYCTGTDWLFIGYANGFVDVFDIMLGTVTPYQIPDLLENQEIIDPEEISQQHIVVDLQLHPTDLNTLLIGYEAIVFIWNIRESTIRRAYSLRKLEKSSIYRNSNLTCFAWSPNGSRFIAGYDDGSTHLWDVKNEQKPLNSRKISDAFSVPGKEAAVSEPIYQIAWYANTAVHKSYIVIAGGTNAMDIQGLNVLEFDLDSDAREAKKQSIMPLPSDLSHFLILSTDPYYLGMHNPLCIAVIGVDHCLRVFGLEPGFPSLKLPPALEFLGPNILNACHIPQLPASAFSKLAGMTTSDRQTRYLPITGGVAGSEHVYHIDTNDLLVTIHQGEVVKFWDASYTALRPLSHLTIHCLEELADQEALLCSIDVNKNNALLTVGFSDGSILIYEYQPDAQIPTEIDPRLRKRNEEFINSCDDTLKEISELLQDMGSASDAQEEEQEHSDVVPADTNSFSKEQSEGIAISSAETATTNPFLSPSPTHQQPQPQQQQPQEISSEASTPQPPPRKLSKQSSVFKTINKYSEKAGFYALVRISLGSLPIKSTDFYLFSIAAASDDGSVSIIDIYRQLVLFSCNIAQIDFQNTVAASAAQPKSDNATNLEEADRSKPQPTKPASITSIRFFNTYSPTQVMAISTQLYVGLSNGHVYQFNLSTLHKVTAGTLNEYLSLRMIPSGPLIDMYMIDLNGNSQSASTQYVQEGHQQKLAKQPSHHPSNESEDEVSPKPSSIISNSSSTTTSNTSSVNNSNVPSKRMAAIGKGEYRQQEHPHFSICITDNSIQIFLSGYNVKLFAREFAASPKIVRSQVVKSGQQGVCLVLLMDNGRLAFYTLPTLDLILEMALPNTCLLDRLQESSISEDGRVVFWSGKYEMEEFSFIHKPELTFGESVVLFDASRAMPSHPSMVTLQQQQKAKKTWLDTVAGAFQKEPLTMQELDLLMGRIPMEDPNELRRQKIDAYKAKMEKEANSSSSSSKGPGGVFSELGDKMNERGERLNELDKKFQDMNAASGDFLRAVKDYNERQARKKWWEF</sequence>
<dbReference type="GO" id="GO:0019905">
    <property type="term" value="F:syntaxin binding"/>
    <property type="evidence" value="ECO:0007669"/>
    <property type="project" value="TreeGrafter"/>
</dbReference>
<proteinExistence type="inferred from homology"/>
<reference evidence="6 7" key="1">
    <citation type="submission" date="2014-09" db="EMBL/GenBank/DDBJ databases">
        <authorList>
            <person name="Ellenberger Sabrina"/>
        </authorList>
    </citation>
    <scope>NUCLEOTIDE SEQUENCE [LARGE SCALE GENOMIC DNA]</scope>
    <source>
        <strain evidence="6 7">CBS 412.66</strain>
    </source>
</reference>
<feature type="region of interest" description="Disordered" evidence="4">
    <location>
        <begin position="570"/>
        <end position="653"/>
    </location>
</feature>
<evidence type="ECO:0000256" key="4">
    <source>
        <dbReference type="SAM" id="MobiDB-lite"/>
    </source>
</evidence>